<keyword evidence="6" id="KW-0479">Metal-binding</keyword>
<accession>A0A858SVL3</accession>
<dbReference type="GO" id="GO:0006629">
    <property type="term" value="P:lipid metabolic process"/>
    <property type="evidence" value="ECO:0007669"/>
    <property type="project" value="InterPro"/>
</dbReference>
<reference evidence="15 16" key="1">
    <citation type="submission" date="2020-02" db="EMBL/GenBank/DDBJ databases">
        <title>Genome sequence of Roseobacter ponti.</title>
        <authorList>
            <person name="Hollensteiner J."/>
            <person name="Schneider D."/>
            <person name="Poehlein A."/>
            <person name="Daniel R."/>
        </authorList>
    </citation>
    <scope>NUCLEOTIDE SEQUENCE [LARGE SCALE GENOMIC DNA]</scope>
    <source>
        <strain evidence="15 16">DSM 106830</strain>
    </source>
</reference>
<evidence type="ECO:0000256" key="4">
    <source>
        <dbReference type="ARBA" id="ARBA00022519"/>
    </source>
</evidence>
<feature type="compositionally biased region" description="Polar residues" evidence="12">
    <location>
        <begin position="347"/>
        <end position="356"/>
    </location>
</feature>
<dbReference type="Proteomes" id="UP000503308">
    <property type="component" value="Chromosome"/>
</dbReference>
<evidence type="ECO:0000256" key="13">
    <source>
        <dbReference type="SAM" id="Phobius"/>
    </source>
</evidence>
<evidence type="ECO:0000256" key="11">
    <source>
        <dbReference type="ARBA" id="ARBA00023136"/>
    </source>
</evidence>
<keyword evidence="10 15" id="KW-0503">Monooxygenase</keyword>
<dbReference type="EMBL" id="CP048788">
    <property type="protein sequence ID" value="QJF52037.1"/>
    <property type="molecule type" value="Genomic_DNA"/>
</dbReference>
<feature type="compositionally biased region" description="Basic and acidic residues" evidence="12">
    <location>
        <begin position="333"/>
        <end position="345"/>
    </location>
</feature>
<evidence type="ECO:0000256" key="3">
    <source>
        <dbReference type="ARBA" id="ARBA00022475"/>
    </source>
</evidence>
<keyword evidence="3" id="KW-1003">Cell membrane</keyword>
<dbReference type="PANTHER" id="PTHR38674">
    <property type="entry name" value="ALKANE 1-MONOOXYGENASE 1"/>
    <property type="match status" value="1"/>
</dbReference>
<evidence type="ECO:0000256" key="9">
    <source>
        <dbReference type="ARBA" id="ARBA00023004"/>
    </source>
</evidence>
<evidence type="ECO:0000259" key="14">
    <source>
        <dbReference type="Pfam" id="PF00487"/>
    </source>
</evidence>
<evidence type="ECO:0000313" key="16">
    <source>
        <dbReference type="Proteomes" id="UP000503308"/>
    </source>
</evidence>
<name>A0A858SVL3_9RHOB</name>
<evidence type="ECO:0000256" key="10">
    <source>
        <dbReference type="ARBA" id="ARBA00023033"/>
    </source>
</evidence>
<dbReference type="GO" id="GO:0046872">
    <property type="term" value="F:metal ion binding"/>
    <property type="evidence" value="ECO:0007669"/>
    <property type="project" value="UniProtKB-KW"/>
</dbReference>
<feature type="region of interest" description="Disordered" evidence="12">
    <location>
        <begin position="333"/>
        <end position="356"/>
    </location>
</feature>
<keyword evidence="9" id="KW-0408">Iron</keyword>
<keyword evidence="11 13" id="KW-0472">Membrane</keyword>
<gene>
    <name evidence="15" type="ORF">G3256_13110</name>
</gene>
<dbReference type="CDD" id="cd03512">
    <property type="entry name" value="Alkane-hydroxylase"/>
    <property type="match status" value="1"/>
</dbReference>
<keyword evidence="16" id="KW-1185">Reference proteome</keyword>
<protein>
    <submittedName>
        <fullName evidence="15">Alkane 1-monooxygenase</fullName>
    </submittedName>
</protein>
<evidence type="ECO:0000256" key="1">
    <source>
        <dbReference type="ARBA" id="ARBA00004429"/>
    </source>
</evidence>
<sequence>MTRFAPSAVFMLASLLPGACLLAGAFLGGVWSAAGLITMTLVVFLCDRASFAARAGPGLAKVQPLLIAGLHFTILPAVLLAIGMPGHLSGAETVLLLLGAGLFFGQVSNACAHELIHRQSRAARRLGAAIYVSLLNGQHVSAHLLVHHVHAGTDKDPNSAPLGQSFWQFAARASVTEFAAGWRAETARQRPGQLHPYAIWLGGAAFTLVTAGLLAGVAGIAALIAMSVYAQLQLLLSDYLQHYGLRRRRVAGGRTEPMGPQHSWNAPQPWSAALMLNAPLHSDHHMHPGRSFDQLYLDPDRAPVLPRSVPVMGALAFVPPLWRRVMDPRVRRLTGEMPRSSEPDTRPSASTETLSI</sequence>
<dbReference type="InterPro" id="IPR005804">
    <property type="entry name" value="FA_desaturase_dom"/>
</dbReference>
<dbReference type="GO" id="GO:0005886">
    <property type="term" value="C:plasma membrane"/>
    <property type="evidence" value="ECO:0007669"/>
    <property type="project" value="UniProtKB-SubCell"/>
</dbReference>
<dbReference type="InterPro" id="IPR033885">
    <property type="entry name" value="AlkB/XylM"/>
</dbReference>
<evidence type="ECO:0000256" key="2">
    <source>
        <dbReference type="ARBA" id="ARBA00010823"/>
    </source>
</evidence>
<keyword evidence="5 13" id="KW-0812">Transmembrane</keyword>
<dbReference type="KEGG" id="rpon:G3256_13110"/>
<dbReference type="RefSeq" id="WP_169641256.1">
    <property type="nucleotide sequence ID" value="NZ_CP048788.1"/>
</dbReference>
<dbReference type="Pfam" id="PF00487">
    <property type="entry name" value="FA_desaturase"/>
    <property type="match status" value="1"/>
</dbReference>
<keyword evidence="7 13" id="KW-1133">Transmembrane helix</keyword>
<evidence type="ECO:0000256" key="7">
    <source>
        <dbReference type="ARBA" id="ARBA00022989"/>
    </source>
</evidence>
<comment type="similarity">
    <text evidence="2">Belongs to the fatty acid desaturase type 1 family. AlkB subfamily.</text>
</comment>
<dbReference type="PANTHER" id="PTHR38674:SF1">
    <property type="entry name" value="ALKANE 1-MONOOXYGENASE 1"/>
    <property type="match status" value="1"/>
</dbReference>
<evidence type="ECO:0000256" key="12">
    <source>
        <dbReference type="SAM" id="MobiDB-lite"/>
    </source>
</evidence>
<feature type="domain" description="Fatty acid desaturase" evidence="14">
    <location>
        <begin position="95"/>
        <end position="295"/>
    </location>
</feature>
<feature type="transmembrane region" description="Helical" evidence="13">
    <location>
        <begin position="197"/>
        <end position="230"/>
    </location>
</feature>
<evidence type="ECO:0000256" key="8">
    <source>
        <dbReference type="ARBA" id="ARBA00023002"/>
    </source>
</evidence>
<keyword evidence="4" id="KW-0997">Cell inner membrane</keyword>
<evidence type="ECO:0000313" key="15">
    <source>
        <dbReference type="EMBL" id="QJF52037.1"/>
    </source>
</evidence>
<proteinExistence type="inferred from homology"/>
<comment type="subcellular location">
    <subcellularLocation>
        <location evidence="1">Cell inner membrane</location>
        <topology evidence="1">Multi-pass membrane protein</topology>
    </subcellularLocation>
</comment>
<feature type="transmembrane region" description="Helical" evidence="13">
    <location>
        <begin position="33"/>
        <end position="53"/>
    </location>
</feature>
<feature type="transmembrane region" description="Helical" evidence="13">
    <location>
        <begin position="94"/>
        <end position="116"/>
    </location>
</feature>
<evidence type="ECO:0000256" key="6">
    <source>
        <dbReference type="ARBA" id="ARBA00022723"/>
    </source>
</evidence>
<evidence type="ECO:0000256" key="5">
    <source>
        <dbReference type="ARBA" id="ARBA00022692"/>
    </source>
</evidence>
<keyword evidence="8" id="KW-0560">Oxidoreductase</keyword>
<organism evidence="15 16">
    <name type="scientific">Roseobacter ponti</name>
    <dbReference type="NCBI Taxonomy" id="1891787"/>
    <lineage>
        <taxon>Bacteria</taxon>
        <taxon>Pseudomonadati</taxon>
        <taxon>Pseudomonadota</taxon>
        <taxon>Alphaproteobacteria</taxon>
        <taxon>Rhodobacterales</taxon>
        <taxon>Roseobacteraceae</taxon>
        <taxon>Roseobacter</taxon>
    </lineage>
</organism>
<dbReference type="AlphaFoldDB" id="A0A858SVL3"/>
<dbReference type="GO" id="GO:0004497">
    <property type="term" value="F:monooxygenase activity"/>
    <property type="evidence" value="ECO:0007669"/>
    <property type="project" value="UniProtKB-KW"/>
</dbReference>
<feature type="transmembrane region" description="Helical" evidence="13">
    <location>
        <begin position="65"/>
        <end position="88"/>
    </location>
</feature>